<sequence>MASSPSPGSVTAPSMSTTSANPAPSSISAHLITYSNSQTALITQDGHLAGVPYALVPRKGFDSQFISVKFYTTTPVYPKILPKTVLMLTYNNFTLQEAGKPHSFGTGGDRVTDGTVALTIPGSGSQTPIRGTGTEVYGIMGSGTHSLLQCQMDGVYYIMGQSHGSQTLAKNLIDHIAESISA</sequence>
<evidence type="ECO:0000256" key="1">
    <source>
        <dbReference type="SAM" id="MobiDB-lite"/>
    </source>
</evidence>
<accession>A0A2T2XBX9</accession>
<protein>
    <submittedName>
        <fullName evidence="2">Uncharacterized protein</fullName>
    </submittedName>
</protein>
<proteinExistence type="predicted"/>
<dbReference type="Proteomes" id="UP000242972">
    <property type="component" value="Unassembled WGS sequence"/>
</dbReference>
<dbReference type="EMBL" id="PXYW01000057">
    <property type="protein sequence ID" value="PSR31972.1"/>
    <property type="molecule type" value="Genomic_DNA"/>
</dbReference>
<name>A0A2T2XBX9_9FIRM</name>
<organism evidence="2 3">
    <name type="scientific">Sulfobacillus benefaciens</name>
    <dbReference type="NCBI Taxonomy" id="453960"/>
    <lineage>
        <taxon>Bacteria</taxon>
        <taxon>Bacillati</taxon>
        <taxon>Bacillota</taxon>
        <taxon>Clostridia</taxon>
        <taxon>Eubacteriales</taxon>
        <taxon>Clostridiales Family XVII. Incertae Sedis</taxon>
        <taxon>Sulfobacillus</taxon>
    </lineage>
</organism>
<evidence type="ECO:0000313" key="2">
    <source>
        <dbReference type="EMBL" id="PSR31972.1"/>
    </source>
</evidence>
<dbReference type="AlphaFoldDB" id="A0A2T2XBX9"/>
<evidence type="ECO:0000313" key="3">
    <source>
        <dbReference type="Proteomes" id="UP000242972"/>
    </source>
</evidence>
<feature type="region of interest" description="Disordered" evidence="1">
    <location>
        <begin position="1"/>
        <end position="22"/>
    </location>
</feature>
<reference evidence="2 3" key="1">
    <citation type="journal article" date="2014" name="BMC Genomics">
        <title>Comparison of environmental and isolate Sulfobacillus genomes reveals diverse carbon, sulfur, nitrogen, and hydrogen metabolisms.</title>
        <authorList>
            <person name="Justice N.B."/>
            <person name="Norman A."/>
            <person name="Brown C.T."/>
            <person name="Singh A."/>
            <person name="Thomas B.C."/>
            <person name="Banfield J.F."/>
        </authorList>
    </citation>
    <scope>NUCLEOTIDE SEQUENCE [LARGE SCALE GENOMIC DNA]</scope>
    <source>
        <strain evidence="2">AMDSBA4</strain>
    </source>
</reference>
<feature type="non-terminal residue" evidence="2">
    <location>
        <position position="182"/>
    </location>
</feature>
<gene>
    <name evidence="2" type="ORF">C7B46_16335</name>
</gene>
<comment type="caution">
    <text evidence="2">The sequence shown here is derived from an EMBL/GenBank/DDBJ whole genome shotgun (WGS) entry which is preliminary data.</text>
</comment>